<keyword evidence="5 11" id="KW-0645">Protease</keyword>
<keyword evidence="6 11" id="KW-0378">Hydrolase</keyword>
<comment type="catalytic activity">
    <reaction evidence="10">
        <text>[protein]-C-terminal L-amino acid-glycyl-phosphatidylethanolamide + H2O = [protein]-C-terminal L-amino acid-glycine + a 1,2-diacyl-sn-glycero-3-phosphoethanolamine</text>
        <dbReference type="Rhea" id="RHEA:67548"/>
        <dbReference type="Rhea" id="RHEA-COMP:17323"/>
        <dbReference type="Rhea" id="RHEA-COMP:17324"/>
        <dbReference type="ChEBI" id="CHEBI:15377"/>
        <dbReference type="ChEBI" id="CHEBI:64612"/>
        <dbReference type="ChEBI" id="CHEBI:172940"/>
        <dbReference type="ChEBI" id="CHEBI:172941"/>
    </reaction>
    <physiologicalReaction direction="left-to-right" evidence="10">
        <dbReference type="Rhea" id="RHEA:67549"/>
    </physiologicalReaction>
</comment>
<dbReference type="GO" id="GO:0000045">
    <property type="term" value="P:autophagosome assembly"/>
    <property type="evidence" value="ECO:0007669"/>
    <property type="project" value="TreeGrafter"/>
</dbReference>
<feature type="domain" description="Peptidase C54 catalytic" evidence="13">
    <location>
        <begin position="67"/>
        <end position="412"/>
    </location>
</feature>
<evidence type="ECO:0000256" key="3">
    <source>
        <dbReference type="ARBA" id="ARBA00022448"/>
    </source>
</evidence>
<dbReference type="GO" id="GO:0015031">
    <property type="term" value="P:protein transport"/>
    <property type="evidence" value="ECO:0007669"/>
    <property type="project" value="UniProtKB-KW"/>
</dbReference>
<protein>
    <recommendedName>
        <fullName evidence="11">Cysteine protease</fullName>
        <ecNumber evidence="11">3.4.22.-</ecNumber>
    </recommendedName>
</protein>
<name>A0A7S0DP38_9EUKA</name>
<dbReference type="GO" id="GO:0005737">
    <property type="term" value="C:cytoplasm"/>
    <property type="evidence" value="ECO:0007669"/>
    <property type="project" value="UniProtKB-SubCell"/>
</dbReference>
<accession>A0A7S0DP38</accession>
<evidence type="ECO:0000256" key="11">
    <source>
        <dbReference type="RuleBase" id="RU363115"/>
    </source>
</evidence>
<dbReference type="GO" id="GO:0035973">
    <property type="term" value="P:aggrephagy"/>
    <property type="evidence" value="ECO:0007669"/>
    <property type="project" value="TreeGrafter"/>
</dbReference>
<dbReference type="EMBL" id="HBEM01028401">
    <property type="protein sequence ID" value="CAD8460441.1"/>
    <property type="molecule type" value="Transcribed_RNA"/>
</dbReference>
<dbReference type="GO" id="GO:0019786">
    <property type="term" value="F:protein-phosphatidylethanolamide deconjugating activity"/>
    <property type="evidence" value="ECO:0007669"/>
    <property type="project" value="InterPro"/>
</dbReference>
<evidence type="ECO:0000256" key="2">
    <source>
        <dbReference type="ARBA" id="ARBA00010958"/>
    </source>
</evidence>
<dbReference type="PANTHER" id="PTHR22624">
    <property type="entry name" value="CYSTEINE PROTEASE ATG4"/>
    <property type="match status" value="1"/>
</dbReference>
<evidence type="ECO:0000259" key="13">
    <source>
        <dbReference type="Pfam" id="PF03416"/>
    </source>
</evidence>
<dbReference type="GO" id="GO:0000423">
    <property type="term" value="P:mitophagy"/>
    <property type="evidence" value="ECO:0007669"/>
    <property type="project" value="TreeGrafter"/>
</dbReference>
<evidence type="ECO:0000256" key="1">
    <source>
        <dbReference type="ARBA" id="ARBA00004496"/>
    </source>
</evidence>
<evidence type="ECO:0000256" key="4">
    <source>
        <dbReference type="ARBA" id="ARBA00022490"/>
    </source>
</evidence>
<dbReference type="PANTHER" id="PTHR22624:SF49">
    <property type="entry name" value="CYSTEINE PROTEASE"/>
    <property type="match status" value="1"/>
</dbReference>
<keyword evidence="9 11" id="KW-0072">Autophagy</keyword>
<organism evidence="14">
    <name type="scientific">Amorphochlora amoebiformis</name>
    <dbReference type="NCBI Taxonomy" id="1561963"/>
    <lineage>
        <taxon>Eukaryota</taxon>
        <taxon>Sar</taxon>
        <taxon>Rhizaria</taxon>
        <taxon>Cercozoa</taxon>
        <taxon>Chlorarachniophyceae</taxon>
        <taxon>Amorphochlora</taxon>
    </lineage>
</organism>
<keyword evidence="4 11" id="KW-0963">Cytoplasm</keyword>
<evidence type="ECO:0000256" key="8">
    <source>
        <dbReference type="ARBA" id="ARBA00022927"/>
    </source>
</evidence>
<feature type="compositionally biased region" description="Low complexity" evidence="12">
    <location>
        <begin position="223"/>
        <end position="240"/>
    </location>
</feature>
<dbReference type="InterPro" id="IPR038765">
    <property type="entry name" value="Papain-like_cys_pep_sf"/>
</dbReference>
<dbReference type="GO" id="GO:0034727">
    <property type="term" value="P:piecemeal microautophagy of the nucleus"/>
    <property type="evidence" value="ECO:0007669"/>
    <property type="project" value="TreeGrafter"/>
</dbReference>
<gene>
    <name evidence="14" type="ORF">LAMO00422_LOCUS19399</name>
</gene>
<comment type="similarity">
    <text evidence="2 11">Belongs to the peptidase C54 family.</text>
</comment>
<dbReference type="Pfam" id="PF03416">
    <property type="entry name" value="Peptidase_C54"/>
    <property type="match status" value="1"/>
</dbReference>
<feature type="compositionally biased region" description="Low complexity" evidence="12">
    <location>
        <begin position="258"/>
        <end position="272"/>
    </location>
</feature>
<evidence type="ECO:0000256" key="10">
    <source>
        <dbReference type="ARBA" id="ARBA00029362"/>
    </source>
</evidence>
<evidence type="ECO:0000256" key="6">
    <source>
        <dbReference type="ARBA" id="ARBA00022801"/>
    </source>
</evidence>
<keyword evidence="8 11" id="KW-0653">Protein transport</keyword>
<keyword evidence="7" id="KW-0788">Thiol protease</keyword>
<evidence type="ECO:0000256" key="5">
    <source>
        <dbReference type="ARBA" id="ARBA00022670"/>
    </source>
</evidence>
<dbReference type="AlphaFoldDB" id="A0A7S0DP38"/>
<sequence>MWGSMFGQNSDNKAVFTNRAAIWVLGAEYNVRGPARDPHAVAKSMGPKKLRELLIKEFEKRNRFAGADIYSKVWLTYREEFPAIRGGQTGEWTTDAGWGCMLRTTQMMFCQGLIIHYLGRHWRLSNHKEQDPLYTMVLKWFLDYPVGVCPYSIHNLLKHAGVVDKKVGQWFGPQAASVVMSRAHKIHQSSRIAASLPKLYMATDGTLYLDQIIELCTEIKTTESTQKSKPKSSSSEIKTPNAKFKTEQAFGPPRRNDSTTSTQTASSSSQPTPGAPRQCTERKISAWEKAIKETRAPWKSIIILIPVRLGIETINQGYCAGLKECLRLPQSLGFVGGRPRSSLYFMGYQGENLLYLDPHTIQRTISLRDEISANIQSFHCTKVQTLRFSGLDPSLALGFYCSDRDDFFDFWRSIERMNLSKYPTFRGALAAPNYDEAELDFTIDSPPPKENQRGVNVISRLPEEKLARKKSPVTVDDGFVLL</sequence>
<evidence type="ECO:0000256" key="7">
    <source>
        <dbReference type="ARBA" id="ARBA00022807"/>
    </source>
</evidence>
<dbReference type="InterPro" id="IPR005078">
    <property type="entry name" value="Peptidase_C54"/>
</dbReference>
<dbReference type="EC" id="3.4.22.-" evidence="11"/>
<comment type="function">
    <text evidence="11">Cysteine protease that plays a key role in autophagy by mediating both proteolytic activation and delipidation of ATG8 family proteins.</text>
</comment>
<dbReference type="GO" id="GO:0004197">
    <property type="term" value="F:cysteine-type endopeptidase activity"/>
    <property type="evidence" value="ECO:0007669"/>
    <property type="project" value="TreeGrafter"/>
</dbReference>
<dbReference type="SUPFAM" id="SSF54001">
    <property type="entry name" value="Cysteine proteinases"/>
    <property type="match status" value="1"/>
</dbReference>
<evidence type="ECO:0000256" key="9">
    <source>
        <dbReference type="ARBA" id="ARBA00023006"/>
    </source>
</evidence>
<evidence type="ECO:0000313" key="14">
    <source>
        <dbReference type="EMBL" id="CAD8460441.1"/>
    </source>
</evidence>
<feature type="region of interest" description="Disordered" evidence="12">
    <location>
        <begin position="223"/>
        <end position="280"/>
    </location>
</feature>
<keyword evidence="3" id="KW-0813">Transport</keyword>
<evidence type="ECO:0000256" key="12">
    <source>
        <dbReference type="SAM" id="MobiDB-lite"/>
    </source>
</evidence>
<reference evidence="14" key="1">
    <citation type="submission" date="2021-01" db="EMBL/GenBank/DDBJ databases">
        <authorList>
            <person name="Corre E."/>
            <person name="Pelletier E."/>
            <person name="Niang G."/>
            <person name="Scheremetjew M."/>
            <person name="Finn R."/>
            <person name="Kale V."/>
            <person name="Holt S."/>
            <person name="Cochrane G."/>
            <person name="Meng A."/>
            <person name="Brown T."/>
            <person name="Cohen L."/>
        </authorList>
    </citation>
    <scope>NUCLEOTIDE SEQUENCE</scope>
    <source>
        <strain evidence="14">CCMP2058</strain>
    </source>
</reference>
<dbReference type="InterPro" id="IPR046792">
    <property type="entry name" value="Peptidase_C54_cat"/>
</dbReference>
<dbReference type="GO" id="GO:0016485">
    <property type="term" value="P:protein processing"/>
    <property type="evidence" value="ECO:0007669"/>
    <property type="project" value="TreeGrafter"/>
</dbReference>
<comment type="subcellular location">
    <subcellularLocation>
        <location evidence="1 11">Cytoplasm</location>
    </subcellularLocation>
</comment>
<proteinExistence type="inferred from homology"/>